<accession>A0A495JTH7</accession>
<evidence type="ECO:0000313" key="2">
    <source>
        <dbReference type="Proteomes" id="UP000277671"/>
    </source>
</evidence>
<protein>
    <submittedName>
        <fullName evidence="1">Uncharacterized protein</fullName>
    </submittedName>
</protein>
<dbReference type="RefSeq" id="WP_121160194.1">
    <property type="nucleotide sequence ID" value="NZ_RBKT01000001.1"/>
</dbReference>
<sequence>MTTDLHRFGDAGPAFASPSQRSLDYYLILSEPGRAPSSAKVDGILVEEFEFAEDSSTIALRGAGWTAGEWWDATSFSRRLRTEEELRRRLVTARRDRVEHVYRRFGTGELPAETTLRSYFGVGDSSVFSPPLRLGLAEAGDGFDETRVYRILFTNDLSRDGLAALLDGWRMTVAEDVSRPATRVVGSARLRVADDLFTWDLRRVGPGVAWAVDLTANLAVAGAGERVGPLLRVLTAAARDQGLIPVTIDRFS</sequence>
<organism evidence="1 2">
    <name type="scientific">Micromonospora pisi</name>
    <dbReference type="NCBI Taxonomy" id="589240"/>
    <lineage>
        <taxon>Bacteria</taxon>
        <taxon>Bacillati</taxon>
        <taxon>Actinomycetota</taxon>
        <taxon>Actinomycetes</taxon>
        <taxon>Micromonosporales</taxon>
        <taxon>Micromonosporaceae</taxon>
        <taxon>Micromonospora</taxon>
    </lineage>
</organism>
<proteinExistence type="predicted"/>
<keyword evidence="2" id="KW-1185">Reference proteome</keyword>
<dbReference type="Proteomes" id="UP000277671">
    <property type="component" value="Unassembled WGS sequence"/>
</dbReference>
<dbReference type="AlphaFoldDB" id="A0A495JTH7"/>
<comment type="caution">
    <text evidence="1">The sequence shown here is derived from an EMBL/GenBank/DDBJ whole genome shotgun (WGS) entry which is preliminary data.</text>
</comment>
<gene>
    <name evidence="1" type="ORF">BDK92_6585</name>
</gene>
<name>A0A495JTH7_9ACTN</name>
<reference evidence="1 2" key="1">
    <citation type="submission" date="2018-10" db="EMBL/GenBank/DDBJ databases">
        <title>Sequencing the genomes of 1000 actinobacteria strains.</title>
        <authorList>
            <person name="Klenk H.-P."/>
        </authorList>
    </citation>
    <scope>NUCLEOTIDE SEQUENCE [LARGE SCALE GENOMIC DNA]</scope>
    <source>
        <strain evidence="1 2">DSM 45175</strain>
    </source>
</reference>
<dbReference type="OrthoDB" id="3362760at2"/>
<dbReference type="EMBL" id="RBKT01000001">
    <property type="protein sequence ID" value="RKR92151.1"/>
    <property type="molecule type" value="Genomic_DNA"/>
</dbReference>
<evidence type="ECO:0000313" key="1">
    <source>
        <dbReference type="EMBL" id="RKR92151.1"/>
    </source>
</evidence>